<evidence type="ECO:0000313" key="2">
    <source>
        <dbReference type="EMBL" id="CAA9351808.1"/>
    </source>
</evidence>
<accession>A0A6J4M7W7</accession>
<feature type="non-terminal residue" evidence="2">
    <location>
        <position position="21"/>
    </location>
</feature>
<proteinExistence type="predicted"/>
<dbReference type="AlphaFoldDB" id="A0A6J4M7W7"/>
<name>A0A6J4M7W7_9HYPH</name>
<reference evidence="2" key="1">
    <citation type="submission" date="2020-02" db="EMBL/GenBank/DDBJ databases">
        <authorList>
            <person name="Meier V. D."/>
        </authorList>
    </citation>
    <scope>NUCLEOTIDE SEQUENCE</scope>
    <source>
        <strain evidence="2">AVDCRST_MAG90</strain>
    </source>
</reference>
<gene>
    <name evidence="2" type="ORF">AVDCRST_MAG90-2470</name>
</gene>
<organism evidence="2">
    <name type="scientific">uncultured Microvirga sp</name>
    <dbReference type="NCBI Taxonomy" id="412392"/>
    <lineage>
        <taxon>Bacteria</taxon>
        <taxon>Pseudomonadati</taxon>
        <taxon>Pseudomonadota</taxon>
        <taxon>Alphaproteobacteria</taxon>
        <taxon>Hyphomicrobiales</taxon>
        <taxon>Methylobacteriaceae</taxon>
        <taxon>Microvirga</taxon>
        <taxon>environmental samples</taxon>
    </lineage>
</organism>
<feature type="region of interest" description="Disordered" evidence="1">
    <location>
        <begin position="1"/>
        <end position="21"/>
    </location>
</feature>
<feature type="compositionally biased region" description="Basic and acidic residues" evidence="1">
    <location>
        <begin position="1"/>
        <end position="10"/>
    </location>
</feature>
<dbReference type="EMBL" id="CADCUC010000499">
    <property type="protein sequence ID" value="CAA9351808.1"/>
    <property type="molecule type" value="Genomic_DNA"/>
</dbReference>
<feature type="non-terminal residue" evidence="2">
    <location>
        <position position="1"/>
    </location>
</feature>
<sequence>GKEKLNREEQPPQAAGEEVQR</sequence>
<protein>
    <submittedName>
        <fullName evidence="2">Uncharacterized protein</fullName>
    </submittedName>
</protein>
<evidence type="ECO:0000256" key="1">
    <source>
        <dbReference type="SAM" id="MobiDB-lite"/>
    </source>
</evidence>